<feature type="domain" description="GGDEF" evidence="3">
    <location>
        <begin position="188"/>
        <end position="317"/>
    </location>
</feature>
<dbReference type="AlphaFoldDB" id="A0A2R4BQY8"/>
<sequence>MLSLLRNVEAISASRNRAKLHYTLLRTVSLLLGGKADVGIFACAPQGEATLRLCSGPTIMNSALALWPPLLDQVRSDGRDITRVVHGRVCGALMLQASELGGEPLILAYGTDHGPQSKPADEVSGEIAVLARIYGNQIRLLDYSELDSLTRLLNRKTFDETFDRLLTPPTPDDDEVMDERRHAAQNDSPAWLAVIDIDHFKRINDSFGHLFGDEVLLRMGELMRKTFRSGDRLFRFGGEEFVVLLNAPDEAQALATFERFRVSVESHPFPQVGTVTCSIGFTAVAETDVPTDVVGRADEALYFAKDNGRNRVSCYERLLGDGLIARKEEAPAGTDFDIDALFDLK</sequence>
<dbReference type="GO" id="GO:0052621">
    <property type="term" value="F:diguanylate cyclase activity"/>
    <property type="evidence" value="ECO:0007669"/>
    <property type="project" value="UniProtKB-EC"/>
</dbReference>
<comment type="catalytic activity">
    <reaction evidence="2">
        <text>2 GTP = 3',3'-c-di-GMP + 2 diphosphate</text>
        <dbReference type="Rhea" id="RHEA:24898"/>
        <dbReference type="ChEBI" id="CHEBI:33019"/>
        <dbReference type="ChEBI" id="CHEBI:37565"/>
        <dbReference type="ChEBI" id="CHEBI:58805"/>
        <dbReference type="EC" id="2.7.7.65"/>
    </reaction>
</comment>
<dbReference type="PROSITE" id="PS50887">
    <property type="entry name" value="GGDEF"/>
    <property type="match status" value="1"/>
</dbReference>
<protein>
    <recommendedName>
        <fullName evidence="1">diguanylate cyclase</fullName>
        <ecNumber evidence="1">2.7.7.65</ecNumber>
    </recommendedName>
</protein>
<dbReference type="KEGG" id="tak:Tharo_2865"/>
<dbReference type="FunFam" id="3.30.70.270:FF:000001">
    <property type="entry name" value="Diguanylate cyclase domain protein"/>
    <property type="match status" value="1"/>
</dbReference>
<dbReference type="InterPro" id="IPR050469">
    <property type="entry name" value="Diguanylate_Cyclase"/>
</dbReference>
<keyword evidence="5" id="KW-1185">Reference proteome</keyword>
<dbReference type="EMBL" id="CP028339">
    <property type="protein sequence ID" value="AVR89747.1"/>
    <property type="molecule type" value="Genomic_DNA"/>
</dbReference>
<dbReference type="Proteomes" id="UP000241885">
    <property type="component" value="Chromosome"/>
</dbReference>
<dbReference type="PANTHER" id="PTHR45138:SF9">
    <property type="entry name" value="DIGUANYLATE CYCLASE DGCM-RELATED"/>
    <property type="match status" value="1"/>
</dbReference>
<accession>A0A2R4BQY8</accession>
<dbReference type="GO" id="GO:0005886">
    <property type="term" value="C:plasma membrane"/>
    <property type="evidence" value="ECO:0007669"/>
    <property type="project" value="TreeGrafter"/>
</dbReference>
<gene>
    <name evidence="4" type="ORF">Tharo_2865</name>
</gene>
<dbReference type="Gene3D" id="3.30.70.270">
    <property type="match status" value="1"/>
</dbReference>
<evidence type="ECO:0000256" key="1">
    <source>
        <dbReference type="ARBA" id="ARBA00012528"/>
    </source>
</evidence>
<dbReference type="SMART" id="SM00267">
    <property type="entry name" value="GGDEF"/>
    <property type="match status" value="1"/>
</dbReference>
<dbReference type="CDD" id="cd01949">
    <property type="entry name" value="GGDEF"/>
    <property type="match status" value="1"/>
</dbReference>
<dbReference type="InterPro" id="IPR029787">
    <property type="entry name" value="Nucleotide_cyclase"/>
</dbReference>
<dbReference type="NCBIfam" id="TIGR00254">
    <property type="entry name" value="GGDEF"/>
    <property type="match status" value="1"/>
</dbReference>
<dbReference type="RefSeq" id="WP_107221806.1">
    <property type="nucleotide sequence ID" value="NZ_CP028339.1"/>
</dbReference>
<dbReference type="PANTHER" id="PTHR45138">
    <property type="entry name" value="REGULATORY COMPONENTS OF SENSORY TRANSDUCTION SYSTEM"/>
    <property type="match status" value="1"/>
</dbReference>
<dbReference type="InterPro" id="IPR000160">
    <property type="entry name" value="GGDEF_dom"/>
</dbReference>
<dbReference type="EC" id="2.7.7.65" evidence="1"/>
<proteinExistence type="predicted"/>
<dbReference type="InterPro" id="IPR043128">
    <property type="entry name" value="Rev_trsase/Diguanyl_cyclase"/>
</dbReference>
<reference evidence="4 5" key="1">
    <citation type="submission" date="2018-03" db="EMBL/GenBank/DDBJ databases">
        <title>Complete genome sequence of Thauera aromatica, a model organism for studying aromatic compound degradation under denitrifying conditions.</title>
        <authorList>
            <person name="Lo H.-Y."/>
            <person name="Goris T."/>
            <person name="Boll M."/>
            <person name="Mueller J.A."/>
        </authorList>
    </citation>
    <scope>NUCLEOTIDE SEQUENCE [LARGE SCALE GENOMIC DNA]</scope>
    <source>
        <strain evidence="4 5">K172</strain>
    </source>
</reference>
<organism evidence="4 5">
    <name type="scientific">Thauera aromatica K172</name>
    <dbReference type="NCBI Taxonomy" id="44139"/>
    <lineage>
        <taxon>Bacteria</taxon>
        <taxon>Pseudomonadati</taxon>
        <taxon>Pseudomonadota</taxon>
        <taxon>Betaproteobacteria</taxon>
        <taxon>Rhodocyclales</taxon>
        <taxon>Zoogloeaceae</taxon>
        <taxon>Thauera</taxon>
    </lineage>
</organism>
<dbReference type="GO" id="GO:0043709">
    <property type="term" value="P:cell adhesion involved in single-species biofilm formation"/>
    <property type="evidence" value="ECO:0007669"/>
    <property type="project" value="TreeGrafter"/>
</dbReference>
<evidence type="ECO:0000259" key="3">
    <source>
        <dbReference type="PROSITE" id="PS50887"/>
    </source>
</evidence>
<evidence type="ECO:0000256" key="2">
    <source>
        <dbReference type="ARBA" id="ARBA00034247"/>
    </source>
</evidence>
<dbReference type="SUPFAM" id="SSF55073">
    <property type="entry name" value="Nucleotide cyclase"/>
    <property type="match status" value="1"/>
</dbReference>
<evidence type="ECO:0000313" key="5">
    <source>
        <dbReference type="Proteomes" id="UP000241885"/>
    </source>
</evidence>
<dbReference type="Pfam" id="PF00990">
    <property type="entry name" value="GGDEF"/>
    <property type="match status" value="1"/>
</dbReference>
<name>A0A2R4BQY8_THAAR</name>
<evidence type="ECO:0000313" key="4">
    <source>
        <dbReference type="EMBL" id="AVR89747.1"/>
    </source>
</evidence>
<dbReference type="OrthoDB" id="9813903at2"/>
<dbReference type="GO" id="GO:1902201">
    <property type="term" value="P:negative regulation of bacterial-type flagellum-dependent cell motility"/>
    <property type="evidence" value="ECO:0007669"/>
    <property type="project" value="TreeGrafter"/>
</dbReference>